<comment type="caution">
    <text evidence="1">The sequence shown here is derived from an EMBL/GenBank/DDBJ whole genome shotgun (WGS) entry which is preliminary data.</text>
</comment>
<protein>
    <recommendedName>
        <fullName evidence="3">Lipoprotein</fullName>
    </recommendedName>
</protein>
<evidence type="ECO:0000313" key="1">
    <source>
        <dbReference type="EMBL" id="KKQ47462.1"/>
    </source>
</evidence>
<proteinExistence type="predicted"/>
<dbReference type="Proteomes" id="UP000034366">
    <property type="component" value="Unassembled WGS sequence"/>
</dbReference>
<sequence length="259" mass="28246">MSADRSVGRKQFLQAAFIGSLSLTVVSCIKDPNKTTEAVENFSRWLDATADALAEKHRQLQATQAALTTRQIPNTFTPSPSEEIGTRSISVSDQENLQKIRSVEGGEKIELEKALISYVIKIPRPGTDAVYGVYAIESDGKQKGVGIIENFDCGFEMLEDKNLLGRPVGSDTSPAISGLWKPSVHFEKIGGEIFLEWSAGTIPVITGTSYQLDKNQQTQTCPKDSIFSEAGEWPKNLARATGEIIGSILEGLQEGYFDN</sequence>
<evidence type="ECO:0008006" key="3">
    <source>
        <dbReference type="Google" id="ProtNLM"/>
    </source>
</evidence>
<dbReference type="PROSITE" id="PS51257">
    <property type="entry name" value="PROKAR_LIPOPROTEIN"/>
    <property type="match status" value="1"/>
</dbReference>
<reference evidence="1 2" key="1">
    <citation type="journal article" date="2015" name="Nature">
        <title>rRNA introns, odd ribosomes, and small enigmatic genomes across a large radiation of phyla.</title>
        <authorList>
            <person name="Brown C.T."/>
            <person name="Hug L.A."/>
            <person name="Thomas B.C."/>
            <person name="Sharon I."/>
            <person name="Castelle C.J."/>
            <person name="Singh A."/>
            <person name="Wilkins M.J."/>
            <person name="Williams K.H."/>
            <person name="Banfield J.F."/>
        </authorList>
    </citation>
    <scope>NUCLEOTIDE SEQUENCE [LARGE SCALE GENOMIC DNA]</scope>
</reference>
<accession>A0A0G0HYR9</accession>
<dbReference type="AlphaFoldDB" id="A0A0G0HYR9"/>
<evidence type="ECO:0000313" key="2">
    <source>
        <dbReference type="Proteomes" id="UP000034366"/>
    </source>
</evidence>
<gene>
    <name evidence="1" type="ORF">US67_C0052G0003</name>
</gene>
<organism evidence="1 2">
    <name type="scientific">Candidatus Woesebacteria bacterium GW2011_GWD1_38_10</name>
    <dbReference type="NCBI Taxonomy" id="1618592"/>
    <lineage>
        <taxon>Bacteria</taxon>
        <taxon>Candidatus Woeseibacteriota</taxon>
    </lineage>
</organism>
<name>A0A0G0HYR9_9BACT</name>
<dbReference type="EMBL" id="LBTW01000052">
    <property type="protein sequence ID" value="KKQ47462.1"/>
    <property type="molecule type" value="Genomic_DNA"/>
</dbReference>